<dbReference type="Gene3D" id="3.40.190.10">
    <property type="entry name" value="Periplasmic binding protein-like II"/>
    <property type="match status" value="1"/>
</dbReference>
<dbReference type="CDD" id="cd13585">
    <property type="entry name" value="PBP2_TMBP_like"/>
    <property type="match status" value="1"/>
</dbReference>
<dbReference type="SUPFAM" id="SSF53850">
    <property type="entry name" value="Periplasmic binding protein-like II"/>
    <property type="match status" value="1"/>
</dbReference>
<organism evidence="2">
    <name type="scientific">uncultured Chloroflexota bacterium</name>
    <dbReference type="NCBI Taxonomy" id="166587"/>
    <lineage>
        <taxon>Bacteria</taxon>
        <taxon>Bacillati</taxon>
        <taxon>Chloroflexota</taxon>
        <taxon>environmental samples</taxon>
    </lineage>
</organism>
<gene>
    <name evidence="2" type="ORF">AVDCRST_MAG77-3246</name>
</gene>
<evidence type="ECO:0008006" key="3">
    <source>
        <dbReference type="Google" id="ProtNLM"/>
    </source>
</evidence>
<sequence>MRHPPRGARGTARSAVSRRTLLGISLLPALAAACGASEDLDALPKSGESSGQIVYTTWGTPQQREVENWTLLAFEKNYPDLKVNVIASATAAEHVAKQISMLSSGAPPDVVRLPTWSAFTFYNEDVVKRLDPYFKRDAFKTDHLAQPFDTGTFQRRWYGLPRGHAGTWVVFYNRRLLEGAGLKPPATGWTWDDFLKAAQQLTRASGSTGASGSGAAQWGTALEPIADFYYPWLWGHGAEDLERSFERSLLDQPAAREALQWLADLRHKHKVAPPAGELPEGPAAFASGRVGLWFGPADAELDLAKQAGLDFGIAPQPKGKQTQQAAFKPDAVCLASGAQYPDDGWELMQFLVDVDTQRLEFDNGLWLPQAKAIVGQETYQKPAVPPYDRRPGIPGALIKARTPVMAPRGDEIRAVSLRELAPLWRGTKNVEAATEAAAKSVNAILTGQA</sequence>
<reference evidence="2" key="1">
    <citation type="submission" date="2020-02" db="EMBL/GenBank/DDBJ databases">
        <authorList>
            <person name="Meier V. D."/>
        </authorList>
    </citation>
    <scope>NUCLEOTIDE SEQUENCE</scope>
    <source>
        <strain evidence="2">AVDCRST_MAG77</strain>
    </source>
</reference>
<proteinExistence type="predicted"/>
<dbReference type="EMBL" id="CADCTC010000178">
    <property type="protein sequence ID" value="CAA9271409.1"/>
    <property type="molecule type" value="Genomic_DNA"/>
</dbReference>
<keyword evidence="1" id="KW-0732">Signal</keyword>
<feature type="chain" id="PRO_5027065865" description="Sugar ABC transporter substrate-binding protein" evidence="1">
    <location>
        <begin position="32"/>
        <end position="449"/>
    </location>
</feature>
<evidence type="ECO:0000313" key="2">
    <source>
        <dbReference type="EMBL" id="CAA9271409.1"/>
    </source>
</evidence>
<dbReference type="PANTHER" id="PTHR43649:SF30">
    <property type="entry name" value="ABC TRANSPORTER SUBSTRATE-BINDING PROTEIN"/>
    <property type="match status" value="1"/>
</dbReference>
<protein>
    <recommendedName>
        <fullName evidence="3">Sugar ABC transporter substrate-binding protein</fullName>
    </recommendedName>
</protein>
<dbReference type="InterPro" id="IPR050490">
    <property type="entry name" value="Bact_solute-bd_prot1"/>
</dbReference>
<name>A0A6J4J7X0_9CHLR</name>
<dbReference type="PROSITE" id="PS51257">
    <property type="entry name" value="PROKAR_LIPOPROTEIN"/>
    <property type="match status" value="1"/>
</dbReference>
<accession>A0A6J4J7X0</accession>
<feature type="signal peptide" evidence="1">
    <location>
        <begin position="1"/>
        <end position="31"/>
    </location>
</feature>
<dbReference type="PANTHER" id="PTHR43649">
    <property type="entry name" value="ARABINOSE-BINDING PROTEIN-RELATED"/>
    <property type="match status" value="1"/>
</dbReference>
<dbReference type="Pfam" id="PF01547">
    <property type="entry name" value="SBP_bac_1"/>
    <property type="match status" value="1"/>
</dbReference>
<dbReference type="InterPro" id="IPR006059">
    <property type="entry name" value="SBP"/>
</dbReference>
<evidence type="ECO:0000256" key="1">
    <source>
        <dbReference type="SAM" id="SignalP"/>
    </source>
</evidence>
<dbReference type="AlphaFoldDB" id="A0A6J4J7X0"/>